<proteinExistence type="predicted"/>
<protein>
    <submittedName>
        <fullName evidence="2">Uncharacterized protein</fullName>
    </submittedName>
</protein>
<evidence type="ECO:0000313" key="3">
    <source>
        <dbReference type="Proteomes" id="UP000826573"/>
    </source>
</evidence>
<dbReference type="AlphaFoldDB" id="A0A9P8KU49"/>
<dbReference type="Proteomes" id="UP000826573">
    <property type="component" value="Unassembled WGS sequence"/>
</dbReference>
<keyword evidence="3" id="KW-1185">Reference proteome</keyword>
<accession>A0A9P8KU49</accession>
<feature type="compositionally biased region" description="Polar residues" evidence="1">
    <location>
        <begin position="11"/>
        <end position="22"/>
    </location>
</feature>
<evidence type="ECO:0000256" key="1">
    <source>
        <dbReference type="SAM" id="MobiDB-lite"/>
    </source>
</evidence>
<evidence type="ECO:0000313" key="2">
    <source>
        <dbReference type="EMBL" id="KAH0531455.1"/>
    </source>
</evidence>
<name>A0A9P8KU49_9HYPO</name>
<sequence>MGNNCRKECTSPGSKTSASGDPSGTGASGLDLTCEFETHSSNEESTGESSDFVFVYSVNEVYHRRMTQTSLRKGEAQRIGDVDGTEFRDEAPVAMIETIVVDEDIDTEEAWDVGVLSVNGN</sequence>
<gene>
    <name evidence="2" type="ORF">TsFJ059_000284</name>
</gene>
<comment type="caution">
    <text evidence="2">The sequence shown here is derived from an EMBL/GenBank/DDBJ whole genome shotgun (WGS) entry which is preliminary data.</text>
</comment>
<feature type="region of interest" description="Disordered" evidence="1">
    <location>
        <begin position="1"/>
        <end position="49"/>
    </location>
</feature>
<organism evidence="2 3">
    <name type="scientific">Trichoderma semiorbis</name>
    <dbReference type="NCBI Taxonomy" id="1491008"/>
    <lineage>
        <taxon>Eukaryota</taxon>
        <taxon>Fungi</taxon>
        <taxon>Dikarya</taxon>
        <taxon>Ascomycota</taxon>
        <taxon>Pezizomycotina</taxon>
        <taxon>Sordariomycetes</taxon>
        <taxon>Hypocreomycetidae</taxon>
        <taxon>Hypocreales</taxon>
        <taxon>Hypocreaceae</taxon>
        <taxon>Trichoderma</taxon>
    </lineage>
</organism>
<dbReference type="EMBL" id="JAIMJC010000001">
    <property type="protein sequence ID" value="KAH0531455.1"/>
    <property type="molecule type" value="Genomic_DNA"/>
</dbReference>
<reference evidence="2 3" key="1">
    <citation type="submission" date="2021-08" db="EMBL/GenBank/DDBJ databases">
        <title>The highly contiguous genome resource for Trichoderma semiorbis FJ059, a fungal antagonistic to plant pathogens.</title>
        <authorList>
            <person name="Liu T."/>
        </authorList>
    </citation>
    <scope>NUCLEOTIDE SEQUENCE [LARGE SCALE GENOMIC DNA]</scope>
    <source>
        <strain evidence="2 3">FJ059</strain>
    </source>
</reference>